<comment type="caution">
    <text evidence="5">The sequence shown here is derived from an EMBL/GenBank/DDBJ whole genome shotgun (WGS) entry which is preliminary data.</text>
</comment>
<accession>A0A8T0HXE7</accession>
<reference evidence="5" key="1">
    <citation type="submission" date="2020-06" db="EMBL/GenBank/DDBJ databases">
        <title>WGS assembly of Ceratodon purpureus strain R40.</title>
        <authorList>
            <person name="Carey S.B."/>
            <person name="Jenkins J."/>
            <person name="Shu S."/>
            <person name="Lovell J.T."/>
            <person name="Sreedasyam A."/>
            <person name="Maumus F."/>
            <person name="Tiley G.P."/>
            <person name="Fernandez-Pozo N."/>
            <person name="Barry K."/>
            <person name="Chen C."/>
            <person name="Wang M."/>
            <person name="Lipzen A."/>
            <person name="Daum C."/>
            <person name="Saski C.A."/>
            <person name="Payton A.C."/>
            <person name="Mcbreen J.C."/>
            <person name="Conrad R.E."/>
            <person name="Kollar L.M."/>
            <person name="Olsson S."/>
            <person name="Huttunen S."/>
            <person name="Landis J.B."/>
            <person name="Wickett N.J."/>
            <person name="Johnson M.G."/>
            <person name="Rensing S.A."/>
            <person name="Grimwood J."/>
            <person name="Schmutz J."/>
            <person name="Mcdaniel S.F."/>
        </authorList>
    </citation>
    <scope>NUCLEOTIDE SEQUENCE</scope>
    <source>
        <strain evidence="5">R40</strain>
    </source>
</reference>
<dbReference type="EMBL" id="CM026425">
    <property type="protein sequence ID" value="KAG0575457.1"/>
    <property type="molecule type" value="Genomic_DNA"/>
</dbReference>
<dbReference type="GO" id="GO:0006139">
    <property type="term" value="P:nucleobase-containing compound metabolic process"/>
    <property type="evidence" value="ECO:0007669"/>
    <property type="project" value="InterPro"/>
</dbReference>
<keyword evidence="6" id="KW-1185">Reference proteome</keyword>
<evidence type="ECO:0000256" key="1">
    <source>
        <dbReference type="ARBA" id="ARBA00022722"/>
    </source>
</evidence>
<dbReference type="CDD" id="cd06141">
    <property type="entry name" value="WRN_exo"/>
    <property type="match status" value="1"/>
</dbReference>
<proteinExistence type="predicted"/>
<evidence type="ECO:0000256" key="3">
    <source>
        <dbReference type="SAM" id="MobiDB-lite"/>
    </source>
</evidence>
<name>A0A8T0HXE7_CERPU</name>
<keyword evidence="2" id="KW-0378">Hydrolase</keyword>
<organism evidence="5 6">
    <name type="scientific">Ceratodon purpureus</name>
    <name type="common">Fire moss</name>
    <name type="synonym">Dicranum purpureum</name>
    <dbReference type="NCBI Taxonomy" id="3225"/>
    <lineage>
        <taxon>Eukaryota</taxon>
        <taxon>Viridiplantae</taxon>
        <taxon>Streptophyta</taxon>
        <taxon>Embryophyta</taxon>
        <taxon>Bryophyta</taxon>
        <taxon>Bryophytina</taxon>
        <taxon>Bryopsida</taxon>
        <taxon>Dicranidae</taxon>
        <taxon>Pseudoditrichales</taxon>
        <taxon>Ditrichaceae</taxon>
        <taxon>Ceratodon</taxon>
    </lineage>
</organism>
<evidence type="ECO:0000256" key="2">
    <source>
        <dbReference type="ARBA" id="ARBA00022801"/>
    </source>
</evidence>
<dbReference type="InterPro" id="IPR036397">
    <property type="entry name" value="RNaseH_sf"/>
</dbReference>
<evidence type="ECO:0000313" key="6">
    <source>
        <dbReference type="Proteomes" id="UP000822688"/>
    </source>
</evidence>
<dbReference type="GO" id="GO:0008408">
    <property type="term" value="F:3'-5' exonuclease activity"/>
    <property type="evidence" value="ECO:0007669"/>
    <property type="project" value="InterPro"/>
</dbReference>
<dbReference type="GO" id="GO:0005737">
    <property type="term" value="C:cytoplasm"/>
    <property type="evidence" value="ECO:0007669"/>
    <property type="project" value="TreeGrafter"/>
</dbReference>
<dbReference type="Gene3D" id="3.30.420.10">
    <property type="entry name" value="Ribonuclease H-like superfamily/Ribonuclease H"/>
    <property type="match status" value="1"/>
</dbReference>
<keyword evidence="1" id="KW-0540">Nuclease</keyword>
<gene>
    <name evidence="5" type="ORF">KC19_5G005100</name>
</gene>
<dbReference type="PANTHER" id="PTHR13620">
    <property type="entry name" value="3-5 EXONUCLEASE"/>
    <property type="match status" value="1"/>
</dbReference>
<dbReference type="InterPro" id="IPR051132">
    <property type="entry name" value="3-5_Exonuclease_domain"/>
</dbReference>
<feature type="domain" description="3'-5' exonuclease" evidence="4">
    <location>
        <begin position="206"/>
        <end position="379"/>
    </location>
</feature>
<dbReference type="InterPro" id="IPR012337">
    <property type="entry name" value="RNaseH-like_sf"/>
</dbReference>
<dbReference type="PANTHER" id="PTHR13620:SF104">
    <property type="entry name" value="EXONUCLEASE 3'-5' DOMAIN-CONTAINING PROTEIN 2"/>
    <property type="match status" value="1"/>
</dbReference>
<dbReference type="Proteomes" id="UP000822688">
    <property type="component" value="Chromosome 5"/>
</dbReference>
<protein>
    <recommendedName>
        <fullName evidence="4">3'-5' exonuclease domain-containing protein</fullName>
    </recommendedName>
</protein>
<dbReference type="PROSITE" id="PS51257">
    <property type="entry name" value="PROKAR_LIPOPROTEIN"/>
    <property type="match status" value="1"/>
</dbReference>
<dbReference type="SMART" id="SM00474">
    <property type="entry name" value="35EXOc"/>
    <property type="match status" value="1"/>
</dbReference>
<dbReference type="GO" id="GO:0003676">
    <property type="term" value="F:nucleic acid binding"/>
    <property type="evidence" value="ECO:0007669"/>
    <property type="project" value="InterPro"/>
</dbReference>
<dbReference type="AlphaFoldDB" id="A0A8T0HXE7"/>
<feature type="compositionally biased region" description="Basic and acidic residues" evidence="3">
    <location>
        <begin position="64"/>
        <end position="88"/>
    </location>
</feature>
<dbReference type="InterPro" id="IPR002562">
    <property type="entry name" value="3'-5'_exonuclease_dom"/>
</dbReference>
<evidence type="ECO:0000313" key="5">
    <source>
        <dbReference type="EMBL" id="KAG0575457.1"/>
    </source>
</evidence>
<dbReference type="SUPFAM" id="SSF53098">
    <property type="entry name" value="Ribonuclease H-like"/>
    <property type="match status" value="1"/>
</dbReference>
<feature type="region of interest" description="Disordered" evidence="3">
    <location>
        <begin position="26"/>
        <end position="88"/>
    </location>
</feature>
<evidence type="ECO:0000259" key="4">
    <source>
        <dbReference type="SMART" id="SM00474"/>
    </source>
</evidence>
<sequence length="413" mass="45910">MRRFTASNATPAPGSSVLSCSMAMADDHHAPPLPVRPAANCAMSSTSDPPPPPPPSQDNTHNTLDVDRDRDRKKAERAQQRKQNLELKAARAREYEERWRERCAQDVSEDTWASGWKQPLVTEEYGGWDYTPTPVAEPSSLGMHQYPSWKRKLHSEQLDRNYGGWDQPLPSSSEEAPLGGWLYPDPSEPLDDYQTEVEILGKKVMVTVASKGATVERWLEGRKEAVKWGLDIEWRPTFQKGDYHYAALLQLSLEECCLLVQLQFIDTLPVSLKRLLADPNIMMGGVGVLADTNKLKNDYDLICAGEVELTTLAVSTLKNTSLKKSGIATLTEKVLGVPYKKNKRATMSNWEIRDLTYAQIQYAAADAWLSYTILMALLNYKEIPAAAPPALRAEKISSGNLAGMDGVEEASCS</sequence>
<dbReference type="Pfam" id="PF01612">
    <property type="entry name" value="DNA_pol_A_exo1"/>
    <property type="match status" value="1"/>
</dbReference>
<dbReference type="GO" id="GO:0005634">
    <property type="term" value="C:nucleus"/>
    <property type="evidence" value="ECO:0007669"/>
    <property type="project" value="TreeGrafter"/>
</dbReference>